<dbReference type="AlphaFoldDB" id="W4GDC6"/>
<reference evidence="1" key="1">
    <citation type="submission" date="2013-12" db="EMBL/GenBank/DDBJ databases">
        <title>The Genome Sequence of Aphanomyces astaci APO3.</title>
        <authorList>
            <consortium name="The Broad Institute Genomics Platform"/>
            <person name="Russ C."/>
            <person name="Tyler B."/>
            <person name="van West P."/>
            <person name="Dieguez-Uribeondo J."/>
            <person name="Young S.K."/>
            <person name="Zeng Q."/>
            <person name="Gargeya S."/>
            <person name="Fitzgerald M."/>
            <person name="Abouelleil A."/>
            <person name="Alvarado L."/>
            <person name="Chapman S.B."/>
            <person name="Gainer-Dewar J."/>
            <person name="Goldberg J."/>
            <person name="Griggs A."/>
            <person name="Gujja S."/>
            <person name="Hansen M."/>
            <person name="Howarth C."/>
            <person name="Imamovic A."/>
            <person name="Ireland A."/>
            <person name="Larimer J."/>
            <person name="McCowan C."/>
            <person name="Murphy C."/>
            <person name="Pearson M."/>
            <person name="Poon T.W."/>
            <person name="Priest M."/>
            <person name="Roberts A."/>
            <person name="Saif S."/>
            <person name="Shea T."/>
            <person name="Sykes S."/>
            <person name="Wortman J."/>
            <person name="Nusbaum C."/>
            <person name="Birren B."/>
        </authorList>
    </citation>
    <scope>NUCLEOTIDE SEQUENCE [LARGE SCALE GENOMIC DNA]</scope>
    <source>
        <strain evidence="1">APO3</strain>
    </source>
</reference>
<sequence>MTSNSPDDRWWLLEAARMFRWGKVEAIVDEVGDVRRPSPLVVAWRPWRAQYPPRRAWTSQPSTLHLRPPPCRTHFLRLWACLVHPSWVQIAFEDLPPCLEQYSPMRAFSWHSSYVHFFLPPWRTHRLRAYT</sequence>
<gene>
    <name evidence="1" type="ORF">H257_09375</name>
</gene>
<evidence type="ECO:0000313" key="1">
    <source>
        <dbReference type="EMBL" id="ETV76968.1"/>
    </source>
</evidence>
<dbReference type="EMBL" id="KI913135">
    <property type="protein sequence ID" value="ETV76968.1"/>
    <property type="molecule type" value="Genomic_DNA"/>
</dbReference>
<dbReference type="VEuPathDB" id="FungiDB:H257_09375"/>
<name>W4GDC6_APHAT</name>
<organism evidence="1">
    <name type="scientific">Aphanomyces astaci</name>
    <name type="common">Crayfish plague agent</name>
    <dbReference type="NCBI Taxonomy" id="112090"/>
    <lineage>
        <taxon>Eukaryota</taxon>
        <taxon>Sar</taxon>
        <taxon>Stramenopiles</taxon>
        <taxon>Oomycota</taxon>
        <taxon>Saprolegniomycetes</taxon>
        <taxon>Saprolegniales</taxon>
        <taxon>Verrucalvaceae</taxon>
        <taxon>Aphanomyces</taxon>
    </lineage>
</organism>
<dbReference type="GeneID" id="20811371"/>
<accession>W4GDC6</accession>
<proteinExistence type="predicted"/>
<protein>
    <submittedName>
        <fullName evidence="1">Uncharacterized protein</fullName>
    </submittedName>
</protein>
<dbReference type="RefSeq" id="XP_009833880.1">
    <property type="nucleotide sequence ID" value="XM_009835578.1"/>
</dbReference>
<dbReference type="OrthoDB" id="10586394at2759"/>